<feature type="binding site" evidence="2">
    <location>
        <position position="16"/>
    </location>
    <ligand>
        <name>Mg(2+)</name>
        <dbReference type="ChEBI" id="CHEBI:18420"/>
    </ligand>
</feature>
<feature type="binding site" evidence="2">
    <location>
        <begin position="117"/>
        <end position="120"/>
    </location>
    <ligand>
        <name>ATP</name>
        <dbReference type="ChEBI" id="CHEBI:30616"/>
    </ligand>
</feature>
<dbReference type="EMBL" id="NPEU01000199">
    <property type="protein sequence ID" value="RAI36974.1"/>
    <property type="molecule type" value="Genomic_DNA"/>
</dbReference>
<dbReference type="Gene3D" id="3.40.50.300">
    <property type="entry name" value="P-loop containing nucleotide triphosphate hydrolases"/>
    <property type="match status" value="1"/>
</dbReference>
<comment type="similarity">
    <text evidence="2">Belongs to the dethiobiotin synthetase family.</text>
</comment>
<organism evidence="3 4">
    <name type="scientific">Rhodoplanes elegans</name>
    <dbReference type="NCBI Taxonomy" id="29408"/>
    <lineage>
        <taxon>Bacteria</taxon>
        <taxon>Pseudomonadati</taxon>
        <taxon>Pseudomonadota</taxon>
        <taxon>Alphaproteobacteria</taxon>
        <taxon>Hyphomicrobiales</taxon>
        <taxon>Nitrobacteraceae</taxon>
        <taxon>Rhodoplanes</taxon>
    </lineage>
</organism>
<dbReference type="GO" id="GO:0009102">
    <property type="term" value="P:biotin biosynthetic process"/>
    <property type="evidence" value="ECO:0007669"/>
    <property type="project" value="UniProtKB-UniRule"/>
</dbReference>
<dbReference type="AlphaFoldDB" id="A0A327KFP0"/>
<comment type="subcellular location">
    <subcellularLocation>
        <location evidence="2">Cytoplasm</location>
    </subcellularLocation>
</comment>
<feature type="binding site" evidence="2">
    <location>
        <position position="117"/>
    </location>
    <ligand>
        <name>Mg(2+)</name>
        <dbReference type="ChEBI" id="CHEBI:18420"/>
    </ligand>
</feature>
<dbReference type="GO" id="GO:0000287">
    <property type="term" value="F:magnesium ion binding"/>
    <property type="evidence" value="ECO:0007669"/>
    <property type="project" value="UniProtKB-UniRule"/>
</dbReference>
<dbReference type="RefSeq" id="WP_111358290.1">
    <property type="nucleotide sequence ID" value="NZ_NHSK01000137.1"/>
</dbReference>
<dbReference type="SUPFAM" id="SSF52540">
    <property type="entry name" value="P-loop containing nucleoside triphosphate hydrolases"/>
    <property type="match status" value="1"/>
</dbReference>
<feature type="active site" evidence="2">
    <location>
        <position position="37"/>
    </location>
</feature>
<gene>
    <name evidence="2 3" type="primary">bioD</name>
    <name evidence="3" type="ORF">CH338_16800</name>
</gene>
<feature type="binding site" evidence="2">
    <location>
        <position position="41"/>
    </location>
    <ligand>
        <name>substrate</name>
    </ligand>
</feature>
<feature type="binding site" evidence="2">
    <location>
        <begin position="207"/>
        <end position="209"/>
    </location>
    <ligand>
        <name>ATP</name>
        <dbReference type="ChEBI" id="CHEBI:30616"/>
    </ligand>
</feature>
<protein>
    <recommendedName>
        <fullName evidence="2">ATP-dependent dethiobiotin synthetase BioD</fullName>
        <ecNumber evidence="2">6.3.3.3</ecNumber>
    </recommendedName>
    <alternativeName>
        <fullName evidence="2">DTB synthetase</fullName>
        <shortName evidence="2">DTBS</shortName>
    </alternativeName>
    <alternativeName>
        <fullName evidence="2">Dethiobiotin synthase</fullName>
    </alternativeName>
</protein>
<comment type="caution">
    <text evidence="3">The sequence shown here is derived from an EMBL/GenBank/DDBJ whole genome shotgun (WGS) entry which is preliminary data.</text>
</comment>
<dbReference type="OrthoDB" id="9802097at2"/>
<dbReference type="NCBIfam" id="TIGR00347">
    <property type="entry name" value="bioD"/>
    <property type="match status" value="1"/>
</dbReference>
<name>A0A327KFP0_9BRAD</name>
<keyword evidence="4" id="KW-1185">Reference proteome</keyword>
<dbReference type="InterPro" id="IPR004472">
    <property type="entry name" value="DTB_synth_BioD"/>
</dbReference>
<keyword evidence="2" id="KW-0547">Nucleotide-binding</keyword>
<dbReference type="GO" id="GO:0005829">
    <property type="term" value="C:cytosol"/>
    <property type="evidence" value="ECO:0007669"/>
    <property type="project" value="TreeGrafter"/>
</dbReference>
<comment type="catalytic activity">
    <reaction evidence="2">
        <text>(7R,8S)-7,8-diammoniononanoate + CO2 + ATP = (4R,5S)-dethiobiotin + ADP + phosphate + 3 H(+)</text>
        <dbReference type="Rhea" id="RHEA:15805"/>
        <dbReference type="ChEBI" id="CHEBI:15378"/>
        <dbReference type="ChEBI" id="CHEBI:16526"/>
        <dbReference type="ChEBI" id="CHEBI:30616"/>
        <dbReference type="ChEBI" id="CHEBI:43474"/>
        <dbReference type="ChEBI" id="CHEBI:149469"/>
        <dbReference type="ChEBI" id="CHEBI:149473"/>
        <dbReference type="ChEBI" id="CHEBI:456216"/>
        <dbReference type="EC" id="6.3.3.3"/>
    </reaction>
</comment>
<dbReference type="UniPathway" id="UPA00078">
    <property type="reaction ID" value="UER00161"/>
</dbReference>
<comment type="function">
    <text evidence="2">Catalyzes a mechanistically unusual reaction, the ATP-dependent insertion of CO2 between the N7 and N8 nitrogen atoms of 7,8-diaminopelargonic acid (DAPA, also called 7,8-diammoniononanoate) to form a ureido ring.</text>
</comment>
<sequence>MTVVFVSATGTEVGKTFVSRGLIKALKAKGRTVEALKPVQSGYDPREADGSDAGLLVAAAGQEPTEETIAAVAPWRFEAPLSPHLAARREGRSIDADAVIAFCRERIAARKDVMVIEGVGGIMAPLDRSRTVLDLMVAVGAPVVLVVGSYLGTISHTLTALEVLRQRGLSVSAIVVSQSDDGTVVPLDDTIGALEAFGKGLPVLAVPRLPPESAPEHPVFDELAALV</sequence>
<feature type="binding site" evidence="2">
    <location>
        <begin position="12"/>
        <end position="17"/>
    </location>
    <ligand>
        <name>ATP</name>
        <dbReference type="ChEBI" id="CHEBI:30616"/>
    </ligand>
</feature>
<dbReference type="EC" id="6.3.3.3" evidence="2"/>
<dbReference type="HAMAP" id="MF_00336">
    <property type="entry name" value="BioD"/>
    <property type="match status" value="1"/>
</dbReference>
<comment type="pathway">
    <text evidence="2">Cofactor biosynthesis; biotin biosynthesis; biotin from 7,8-diaminononanoate: step 1/2.</text>
</comment>
<keyword evidence="2" id="KW-0963">Cytoplasm</keyword>
<keyword evidence="2" id="KW-0479">Metal-binding</keyword>
<evidence type="ECO:0000313" key="4">
    <source>
        <dbReference type="Proteomes" id="UP000248863"/>
    </source>
</evidence>
<keyword evidence="2" id="KW-0067">ATP-binding</keyword>
<keyword evidence="2" id="KW-0460">Magnesium</keyword>
<feature type="binding site" evidence="2">
    <location>
        <begin position="177"/>
        <end position="178"/>
    </location>
    <ligand>
        <name>ATP</name>
        <dbReference type="ChEBI" id="CHEBI:30616"/>
    </ligand>
</feature>
<accession>A0A327KFP0</accession>
<dbReference type="InterPro" id="IPR027417">
    <property type="entry name" value="P-loop_NTPase"/>
</dbReference>
<comment type="subunit">
    <text evidence="2">Homodimer.</text>
</comment>
<feature type="binding site" evidence="2">
    <location>
        <position position="52"/>
    </location>
    <ligand>
        <name>Mg(2+)</name>
        <dbReference type="ChEBI" id="CHEBI:18420"/>
    </ligand>
</feature>
<dbReference type="PIRSF" id="PIRSF006755">
    <property type="entry name" value="DTB_synth"/>
    <property type="match status" value="1"/>
</dbReference>
<dbReference type="CDD" id="cd03109">
    <property type="entry name" value="DTBS"/>
    <property type="match status" value="1"/>
</dbReference>
<feature type="binding site" evidence="2">
    <location>
        <position position="52"/>
    </location>
    <ligand>
        <name>ATP</name>
        <dbReference type="ChEBI" id="CHEBI:30616"/>
    </ligand>
</feature>
<dbReference type="Pfam" id="PF13500">
    <property type="entry name" value="AAA_26"/>
    <property type="match status" value="1"/>
</dbReference>
<proteinExistence type="inferred from homology"/>
<keyword evidence="1 2" id="KW-0093">Biotin biosynthesis</keyword>
<comment type="cofactor">
    <cofactor evidence="2">
        <name>Mg(2+)</name>
        <dbReference type="ChEBI" id="CHEBI:18420"/>
    </cofactor>
</comment>
<comment type="caution">
    <text evidence="2">Lacks conserved residue(s) required for the propagation of feature annotation.</text>
</comment>
<evidence type="ECO:0000313" key="3">
    <source>
        <dbReference type="EMBL" id="RAI36974.1"/>
    </source>
</evidence>
<dbReference type="PANTHER" id="PTHR43210">
    <property type="entry name" value="DETHIOBIOTIN SYNTHETASE"/>
    <property type="match status" value="1"/>
</dbReference>
<reference evidence="3 4" key="1">
    <citation type="submission" date="2017-07" db="EMBL/GenBank/DDBJ databases">
        <title>Draft Genome Sequences of Select Purple Nonsulfur Bacteria.</title>
        <authorList>
            <person name="Lasarre B."/>
            <person name="Mckinlay J.B."/>
        </authorList>
    </citation>
    <scope>NUCLEOTIDE SEQUENCE [LARGE SCALE GENOMIC DNA]</scope>
    <source>
        <strain evidence="3 4">DSM 11907</strain>
    </source>
</reference>
<evidence type="ECO:0000256" key="2">
    <source>
        <dbReference type="HAMAP-Rule" id="MF_00336"/>
    </source>
</evidence>
<dbReference type="GO" id="GO:0004141">
    <property type="term" value="F:dethiobiotin synthase activity"/>
    <property type="evidence" value="ECO:0007669"/>
    <property type="project" value="UniProtKB-UniRule"/>
</dbReference>
<evidence type="ECO:0000256" key="1">
    <source>
        <dbReference type="ARBA" id="ARBA00022756"/>
    </source>
</evidence>
<dbReference type="PANTHER" id="PTHR43210:SF5">
    <property type="entry name" value="DETHIOBIOTIN SYNTHETASE"/>
    <property type="match status" value="1"/>
</dbReference>
<dbReference type="GO" id="GO:0005524">
    <property type="term" value="F:ATP binding"/>
    <property type="evidence" value="ECO:0007669"/>
    <property type="project" value="UniProtKB-UniRule"/>
</dbReference>
<keyword evidence="2" id="KW-0436">Ligase</keyword>
<dbReference type="Proteomes" id="UP000248863">
    <property type="component" value="Unassembled WGS sequence"/>
</dbReference>